<protein>
    <recommendedName>
        <fullName evidence="4 14">Undecaprenyl-diphosphatase</fullName>
        <ecNumber evidence="3 14">3.6.1.27</ecNumber>
    </recommendedName>
    <alternativeName>
        <fullName evidence="12 14">Bacitracin resistance protein</fullName>
    </alternativeName>
    <alternativeName>
        <fullName evidence="11 14">Undecaprenyl pyrophosphate phosphatase</fullName>
    </alternativeName>
</protein>
<gene>
    <name evidence="14" type="primary">uppP</name>
    <name evidence="15" type="ORF">RFN28_10530</name>
</gene>
<name>A0ABU4XZ23_9HYPH</name>
<reference evidence="15 16" key="1">
    <citation type="submission" date="2023-08" db="EMBL/GenBank/DDBJ databases">
        <title>Implementing the SeqCode for naming new Mesorhizobium species isolated from Vachellia karroo root nodules.</title>
        <authorList>
            <person name="Van Lill M."/>
        </authorList>
    </citation>
    <scope>NUCLEOTIDE SEQUENCE [LARGE SCALE GENOMIC DNA]</scope>
    <source>
        <strain evidence="15 16">VK24D</strain>
    </source>
</reference>
<keyword evidence="14" id="KW-0133">Cell shape</keyword>
<dbReference type="PANTHER" id="PTHR30622">
    <property type="entry name" value="UNDECAPRENYL-DIPHOSPHATASE"/>
    <property type="match status" value="1"/>
</dbReference>
<comment type="miscellaneous">
    <text evidence="14">Bacitracin is thought to be involved in the inhibition of peptidoglycan synthesis by sequestering undecaprenyl diphosphate, thereby reducing the pool of lipid carrier available.</text>
</comment>
<evidence type="ECO:0000256" key="9">
    <source>
        <dbReference type="ARBA" id="ARBA00023136"/>
    </source>
</evidence>
<keyword evidence="14" id="KW-0961">Cell wall biogenesis/degradation</keyword>
<evidence type="ECO:0000256" key="3">
    <source>
        <dbReference type="ARBA" id="ARBA00012374"/>
    </source>
</evidence>
<comment type="caution">
    <text evidence="15">The sequence shown here is derived from an EMBL/GenBank/DDBJ whole genome shotgun (WGS) entry which is preliminary data.</text>
</comment>
<dbReference type="RefSeq" id="WP_320287274.1">
    <property type="nucleotide sequence ID" value="NZ_JAVIIW010000009.1"/>
</dbReference>
<dbReference type="GO" id="GO:0050380">
    <property type="term" value="F:undecaprenyl-diphosphatase activity"/>
    <property type="evidence" value="ECO:0007669"/>
    <property type="project" value="UniProtKB-EC"/>
</dbReference>
<dbReference type="InterPro" id="IPR003824">
    <property type="entry name" value="UppP"/>
</dbReference>
<keyword evidence="16" id="KW-1185">Reference proteome</keyword>
<evidence type="ECO:0000313" key="15">
    <source>
        <dbReference type="EMBL" id="MDX8478912.1"/>
    </source>
</evidence>
<feature type="transmembrane region" description="Helical" evidence="14">
    <location>
        <begin position="210"/>
        <end position="232"/>
    </location>
</feature>
<proteinExistence type="inferred from homology"/>
<dbReference type="HAMAP" id="MF_01006">
    <property type="entry name" value="Undec_diphosphatase"/>
    <property type="match status" value="1"/>
</dbReference>
<dbReference type="EMBL" id="JAVIIW010000009">
    <property type="protein sequence ID" value="MDX8478912.1"/>
    <property type="molecule type" value="Genomic_DNA"/>
</dbReference>
<feature type="transmembrane region" description="Helical" evidence="14">
    <location>
        <begin position="244"/>
        <end position="263"/>
    </location>
</feature>
<dbReference type="PANTHER" id="PTHR30622:SF3">
    <property type="entry name" value="UNDECAPRENYL-DIPHOSPHATASE"/>
    <property type="match status" value="1"/>
</dbReference>
<evidence type="ECO:0000256" key="13">
    <source>
        <dbReference type="ARBA" id="ARBA00047594"/>
    </source>
</evidence>
<keyword evidence="14" id="KW-0573">Peptidoglycan synthesis</keyword>
<dbReference type="Proteomes" id="UP001287059">
    <property type="component" value="Unassembled WGS sequence"/>
</dbReference>
<keyword evidence="10 14" id="KW-0046">Antibiotic resistance</keyword>
<evidence type="ECO:0000256" key="5">
    <source>
        <dbReference type="ARBA" id="ARBA00022475"/>
    </source>
</evidence>
<feature type="transmembrane region" description="Helical" evidence="14">
    <location>
        <begin position="175"/>
        <end position="198"/>
    </location>
</feature>
<keyword evidence="9 14" id="KW-0472">Membrane</keyword>
<evidence type="ECO:0000256" key="11">
    <source>
        <dbReference type="ARBA" id="ARBA00032707"/>
    </source>
</evidence>
<evidence type="ECO:0000256" key="10">
    <source>
        <dbReference type="ARBA" id="ARBA00023251"/>
    </source>
</evidence>
<evidence type="ECO:0000256" key="12">
    <source>
        <dbReference type="ARBA" id="ARBA00032932"/>
    </source>
</evidence>
<evidence type="ECO:0000313" key="16">
    <source>
        <dbReference type="Proteomes" id="UP001287059"/>
    </source>
</evidence>
<keyword evidence="6 14" id="KW-0812">Transmembrane</keyword>
<dbReference type="NCBIfam" id="NF001390">
    <property type="entry name" value="PRK00281.1-4"/>
    <property type="match status" value="1"/>
</dbReference>
<dbReference type="Pfam" id="PF02673">
    <property type="entry name" value="BacA"/>
    <property type="match status" value="1"/>
</dbReference>
<evidence type="ECO:0000256" key="7">
    <source>
        <dbReference type="ARBA" id="ARBA00022801"/>
    </source>
</evidence>
<feature type="transmembrane region" description="Helical" evidence="14">
    <location>
        <begin position="80"/>
        <end position="99"/>
    </location>
</feature>
<evidence type="ECO:0000256" key="6">
    <source>
        <dbReference type="ARBA" id="ARBA00022692"/>
    </source>
</evidence>
<keyword evidence="7 14" id="KW-0378">Hydrolase</keyword>
<comment type="subcellular location">
    <subcellularLocation>
        <location evidence="1 14">Cell membrane</location>
        <topology evidence="1 14">Multi-pass membrane protein</topology>
    </subcellularLocation>
</comment>
<feature type="transmembrane region" description="Helical" evidence="14">
    <location>
        <begin position="43"/>
        <end position="68"/>
    </location>
</feature>
<feature type="transmembrane region" description="Helical" evidence="14">
    <location>
        <begin position="105"/>
        <end position="125"/>
    </location>
</feature>
<comment type="similarity">
    <text evidence="2 14">Belongs to the UppP family.</text>
</comment>
<evidence type="ECO:0000256" key="1">
    <source>
        <dbReference type="ARBA" id="ARBA00004651"/>
    </source>
</evidence>
<feature type="transmembrane region" description="Helical" evidence="14">
    <location>
        <begin position="137"/>
        <end position="155"/>
    </location>
</feature>
<sequence length="264" mass="28507">MDYINAIALGVIEGITEFLPISSTGHLLIAEHWLGERSDTFNIVIQAGAILAVTIIYWPRLVSLVIGWRQPENRAYAGKLIVAFLITAVLGFIAKKLGFALPDNLAPIAWALIIGGFWIIAAEWIAARQRDRTKVSWTVAIVVGLAQIVAGIFPGTSRSAASIFAAMLAGTSNRAAATEFAFLVGIPTMYAASAYQLYSEFKRGAGHEDWGALGIAFVVSTVTAFIAVKWLLGYIQSHRFTVFAIYRIIFGVALLGMAALGWVS</sequence>
<dbReference type="EC" id="3.6.1.27" evidence="3 14"/>
<comment type="catalytic activity">
    <reaction evidence="13 14">
        <text>di-trans,octa-cis-undecaprenyl diphosphate + H2O = di-trans,octa-cis-undecaprenyl phosphate + phosphate + H(+)</text>
        <dbReference type="Rhea" id="RHEA:28094"/>
        <dbReference type="ChEBI" id="CHEBI:15377"/>
        <dbReference type="ChEBI" id="CHEBI:15378"/>
        <dbReference type="ChEBI" id="CHEBI:43474"/>
        <dbReference type="ChEBI" id="CHEBI:58405"/>
        <dbReference type="ChEBI" id="CHEBI:60392"/>
        <dbReference type="EC" id="3.6.1.27"/>
    </reaction>
</comment>
<comment type="function">
    <text evidence="14">Catalyzes the dephosphorylation of undecaprenyl diphosphate (UPP). Confers resistance to bacitracin.</text>
</comment>
<keyword evidence="8 14" id="KW-1133">Transmembrane helix</keyword>
<organism evidence="15 16">
    <name type="scientific">Mesorhizobium album</name>
    <dbReference type="NCBI Taxonomy" id="3072314"/>
    <lineage>
        <taxon>Bacteria</taxon>
        <taxon>Pseudomonadati</taxon>
        <taxon>Pseudomonadota</taxon>
        <taxon>Alphaproteobacteria</taxon>
        <taxon>Hyphomicrobiales</taxon>
        <taxon>Phyllobacteriaceae</taxon>
        <taxon>Mesorhizobium</taxon>
    </lineage>
</organism>
<accession>A0ABU4XZ23</accession>
<evidence type="ECO:0000256" key="4">
    <source>
        <dbReference type="ARBA" id="ARBA00021581"/>
    </source>
</evidence>
<evidence type="ECO:0000256" key="14">
    <source>
        <dbReference type="HAMAP-Rule" id="MF_01006"/>
    </source>
</evidence>
<keyword evidence="5 14" id="KW-1003">Cell membrane</keyword>
<evidence type="ECO:0000256" key="2">
    <source>
        <dbReference type="ARBA" id="ARBA00010621"/>
    </source>
</evidence>
<evidence type="ECO:0000256" key="8">
    <source>
        <dbReference type="ARBA" id="ARBA00022989"/>
    </source>
</evidence>